<proteinExistence type="predicted"/>
<evidence type="ECO:0000313" key="1">
    <source>
        <dbReference type="EMBL" id="CAG8698339.1"/>
    </source>
</evidence>
<name>A0A9N9HNZ0_FUNMO</name>
<accession>A0A9N9HNZ0</accession>
<gene>
    <name evidence="1" type="ORF">FMOSSE_LOCUS13698</name>
</gene>
<reference evidence="1" key="1">
    <citation type="submission" date="2021-06" db="EMBL/GenBank/DDBJ databases">
        <authorList>
            <person name="Kallberg Y."/>
            <person name="Tangrot J."/>
            <person name="Rosling A."/>
        </authorList>
    </citation>
    <scope>NUCLEOTIDE SEQUENCE</scope>
    <source>
        <strain evidence="1">87-6 pot B 2015</strain>
    </source>
</reference>
<evidence type="ECO:0000313" key="2">
    <source>
        <dbReference type="Proteomes" id="UP000789375"/>
    </source>
</evidence>
<keyword evidence="2" id="KW-1185">Reference proteome</keyword>
<dbReference type="AlphaFoldDB" id="A0A9N9HNZ0"/>
<comment type="caution">
    <text evidence="1">The sequence shown here is derived from an EMBL/GenBank/DDBJ whole genome shotgun (WGS) entry which is preliminary data.</text>
</comment>
<dbReference type="EMBL" id="CAJVPP010008620">
    <property type="protein sequence ID" value="CAG8698339.1"/>
    <property type="molecule type" value="Genomic_DNA"/>
</dbReference>
<feature type="non-terminal residue" evidence="1">
    <location>
        <position position="1"/>
    </location>
</feature>
<protein>
    <submittedName>
        <fullName evidence="1">10146_t:CDS:1</fullName>
    </submittedName>
</protein>
<organism evidence="1 2">
    <name type="scientific">Funneliformis mosseae</name>
    <name type="common">Endomycorrhizal fungus</name>
    <name type="synonym">Glomus mosseae</name>
    <dbReference type="NCBI Taxonomy" id="27381"/>
    <lineage>
        <taxon>Eukaryota</taxon>
        <taxon>Fungi</taxon>
        <taxon>Fungi incertae sedis</taxon>
        <taxon>Mucoromycota</taxon>
        <taxon>Glomeromycotina</taxon>
        <taxon>Glomeromycetes</taxon>
        <taxon>Glomerales</taxon>
        <taxon>Glomeraceae</taxon>
        <taxon>Funneliformis</taxon>
    </lineage>
</organism>
<sequence length="43" mass="4729">NNFAFLTTIFHVTAFAALRRSITYKESSFSSSGKAGLLPLCNF</sequence>
<dbReference type="Proteomes" id="UP000789375">
    <property type="component" value="Unassembled WGS sequence"/>
</dbReference>